<protein>
    <submittedName>
        <fullName evidence="2">Acyl-CoA N-acyltransferase</fullName>
    </submittedName>
</protein>
<reference evidence="2 3" key="1">
    <citation type="journal article" date="2021" name="Nat. Commun.">
        <title>Genetic determinants of endophytism in the Arabidopsis root mycobiome.</title>
        <authorList>
            <person name="Mesny F."/>
            <person name="Miyauchi S."/>
            <person name="Thiergart T."/>
            <person name="Pickel B."/>
            <person name="Atanasova L."/>
            <person name="Karlsson M."/>
            <person name="Huettel B."/>
            <person name="Barry K.W."/>
            <person name="Haridas S."/>
            <person name="Chen C."/>
            <person name="Bauer D."/>
            <person name="Andreopoulos W."/>
            <person name="Pangilinan J."/>
            <person name="LaButti K."/>
            <person name="Riley R."/>
            <person name="Lipzen A."/>
            <person name="Clum A."/>
            <person name="Drula E."/>
            <person name="Henrissat B."/>
            <person name="Kohler A."/>
            <person name="Grigoriev I.V."/>
            <person name="Martin F.M."/>
            <person name="Hacquard S."/>
        </authorList>
    </citation>
    <scope>NUCLEOTIDE SEQUENCE [LARGE SCALE GENOMIC DNA]</scope>
    <source>
        <strain evidence="2 3">MPI-CAGE-CH-0241</strain>
    </source>
</reference>
<dbReference type="Pfam" id="PF13302">
    <property type="entry name" value="Acetyltransf_3"/>
    <property type="match status" value="1"/>
</dbReference>
<keyword evidence="3" id="KW-1185">Reference proteome</keyword>
<gene>
    <name evidence="2" type="ORF">B0T10DRAFT_497802</name>
</gene>
<sequence>MSRISCVQFVNHLRAIHYHSSYVRNMTAKIEQPVGALVDTTPSLKPSHISLHGKYVSLVPLQAEHAEPSYKHLGGPENAHLWTYMFTGPYEDIGEWKKNEEAKSKKTDPFFFTVLSGPESEPVGQMSLMNIVPDHRRIEIGSVILGEVLKQTRAATEAFFLLLRHAFEDLNYLRVEWKANHLNKPSLSAAERLGFVFEGIFKKHMIIKGRRRDTAWFAISDEDWPQAKRSLEAWLSEDNFDEDGKQRRSLKEVRQSL</sequence>
<dbReference type="FunFam" id="3.40.630.30:FF:000047">
    <property type="entry name" value="Acetyltransferase, GNAT family"/>
    <property type="match status" value="1"/>
</dbReference>
<dbReference type="InterPro" id="IPR051908">
    <property type="entry name" value="Ribosomal_N-acetyltransferase"/>
</dbReference>
<dbReference type="SUPFAM" id="SSF55729">
    <property type="entry name" value="Acyl-CoA N-acyltransferases (Nat)"/>
    <property type="match status" value="1"/>
</dbReference>
<evidence type="ECO:0000313" key="2">
    <source>
        <dbReference type="EMBL" id="KAH6876618.1"/>
    </source>
</evidence>
<evidence type="ECO:0000259" key="1">
    <source>
        <dbReference type="Pfam" id="PF13302"/>
    </source>
</evidence>
<feature type="domain" description="N-acetyltransferase" evidence="1">
    <location>
        <begin position="58"/>
        <end position="196"/>
    </location>
</feature>
<organism evidence="2 3">
    <name type="scientific">Thelonectria olida</name>
    <dbReference type="NCBI Taxonomy" id="1576542"/>
    <lineage>
        <taxon>Eukaryota</taxon>
        <taxon>Fungi</taxon>
        <taxon>Dikarya</taxon>
        <taxon>Ascomycota</taxon>
        <taxon>Pezizomycotina</taxon>
        <taxon>Sordariomycetes</taxon>
        <taxon>Hypocreomycetidae</taxon>
        <taxon>Hypocreales</taxon>
        <taxon>Nectriaceae</taxon>
        <taxon>Thelonectria</taxon>
    </lineage>
</organism>
<dbReference type="OrthoDB" id="41238at2759"/>
<dbReference type="InterPro" id="IPR016181">
    <property type="entry name" value="Acyl_CoA_acyltransferase"/>
</dbReference>
<dbReference type="PANTHER" id="PTHR43441">
    <property type="entry name" value="RIBOSOMAL-PROTEIN-SERINE ACETYLTRANSFERASE"/>
    <property type="match status" value="1"/>
</dbReference>
<evidence type="ECO:0000313" key="3">
    <source>
        <dbReference type="Proteomes" id="UP000777438"/>
    </source>
</evidence>
<dbReference type="Gene3D" id="3.40.630.30">
    <property type="match status" value="1"/>
</dbReference>
<comment type="caution">
    <text evidence="2">The sequence shown here is derived from an EMBL/GenBank/DDBJ whole genome shotgun (WGS) entry which is preliminary data.</text>
</comment>
<dbReference type="Proteomes" id="UP000777438">
    <property type="component" value="Unassembled WGS sequence"/>
</dbReference>
<dbReference type="InterPro" id="IPR000182">
    <property type="entry name" value="GNAT_dom"/>
</dbReference>
<dbReference type="PANTHER" id="PTHR43441:SF2">
    <property type="entry name" value="FAMILY ACETYLTRANSFERASE, PUTATIVE (AFU_ORTHOLOGUE AFUA_7G00850)-RELATED"/>
    <property type="match status" value="1"/>
</dbReference>
<accession>A0A9P8VUL3</accession>
<dbReference type="GO" id="GO:1990189">
    <property type="term" value="F:protein N-terminal-serine acetyltransferase activity"/>
    <property type="evidence" value="ECO:0007669"/>
    <property type="project" value="TreeGrafter"/>
</dbReference>
<dbReference type="GO" id="GO:0008999">
    <property type="term" value="F:protein-N-terminal-alanine acetyltransferase activity"/>
    <property type="evidence" value="ECO:0007669"/>
    <property type="project" value="TreeGrafter"/>
</dbReference>
<dbReference type="AlphaFoldDB" id="A0A9P8VUL3"/>
<dbReference type="EMBL" id="JAGPYM010000034">
    <property type="protein sequence ID" value="KAH6876618.1"/>
    <property type="molecule type" value="Genomic_DNA"/>
</dbReference>
<name>A0A9P8VUL3_9HYPO</name>
<proteinExistence type="predicted"/>